<dbReference type="PATRIC" id="fig|864069.3.peg.1210"/>
<dbReference type="Proteomes" id="UP000003947">
    <property type="component" value="Unassembled WGS sequence"/>
</dbReference>
<reference evidence="2 3" key="1">
    <citation type="submission" date="2012-02" db="EMBL/GenBank/DDBJ databases">
        <title>Improved High-Quality Draft sequence of Microvirga sp. WSM3557.</title>
        <authorList>
            <consortium name="US DOE Joint Genome Institute"/>
            <person name="Lucas S."/>
            <person name="Han J."/>
            <person name="Lapidus A."/>
            <person name="Cheng J.-F."/>
            <person name="Goodwin L."/>
            <person name="Pitluck S."/>
            <person name="Peters L."/>
            <person name="Zhang X."/>
            <person name="Detter J.C."/>
            <person name="Han C."/>
            <person name="Tapia R."/>
            <person name="Land M."/>
            <person name="Hauser L."/>
            <person name="Kyrpides N."/>
            <person name="Ivanova N."/>
            <person name="Pagani I."/>
            <person name="Brau L."/>
            <person name="Yates R."/>
            <person name="O'Hara G."/>
            <person name="Rui T."/>
            <person name="Howieson J."/>
            <person name="Reeve W."/>
            <person name="Woyke T."/>
        </authorList>
    </citation>
    <scope>NUCLEOTIDE SEQUENCE [LARGE SCALE GENOMIC DNA]</scope>
    <source>
        <strain evidence="2 3">WSM3557</strain>
    </source>
</reference>
<protein>
    <submittedName>
        <fullName evidence="2">Uncharacterized protein</fullName>
    </submittedName>
</protein>
<name>I4Z244_9HYPH</name>
<evidence type="ECO:0000256" key="1">
    <source>
        <dbReference type="SAM" id="MobiDB-lite"/>
    </source>
</evidence>
<evidence type="ECO:0000313" key="3">
    <source>
        <dbReference type="Proteomes" id="UP000003947"/>
    </source>
</evidence>
<gene>
    <name evidence="2" type="ORF">MicloDRAFT_00010910</name>
</gene>
<feature type="region of interest" description="Disordered" evidence="1">
    <location>
        <begin position="42"/>
        <end position="62"/>
    </location>
</feature>
<organism evidence="2 3">
    <name type="scientific">Microvirga lotononidis</name>
    <dbReference type="NCBI Taxonomy" id="864069"/>
    <lineage>
        <taxon>Bacteria</taxon>
        <taxon>Pseudomonadati</taxon>
        <taxon>Pseudomonadota</taxon>
        <taxon>Alphaproteobacteria</taxon>
        <taxon>Hyphomicrobiales</taxon>
        <taxon>Methylobacteriaceae</taxon>
        <taxon>Microvirga</taxon>
    </lineage>
</organism>
<sequence length="82" mass="8933">MSAISDVLALIVMERRGFTKRDYGLRHHGGYLGARARLDNAKGAGNIHPSSTEFRGSRPQSKELDRLGMVLAGATNRPHCEG</sequence>
<dbReference type="STRING" id="864069.MicloDRAFT_00010910"/>
<keyword evidence="3" id="KW-1185">Reference proteome</keyword>
<evidence type="ECO:0000313" key="2">
    <source>
        <dbReference type="EMBL" id="EIM30286.1"/>
    </source>
</evidence>
<accession>I4Z244</accession>
<dbReference type="AlphaFoldDB" id="I4Z244"/>
<dbReference type="EMBL" id="JH660639">
    <property type="protein sequence ID" value="EIM30286.1"/>
    <property type="molecule type" value="Genomic_DNA"/>
</dbReference>
<dbReference type="HOGENOM" id="CLU_2554480_0_0_5"/>
<proteinExistence type="predicted"/>